<accession>A0A1G2BPJ0</accession>
<keyword evidence="3 5" id="KW-0697">Rotamase</keyword>
<evidence type="ECO:0000256" key="2">
    <source>
        <dbReference type="ARBA" id="ARBA00006577"/>
    </source>
</evidence>
<feature type="domain" description="PPIase FKBP-type" evidence="7">
    <location>
        <begin position="36"/>
        <end position="123"/>
    </location>
</feature>
<evidence type="ECO:0000256" key="6">
    <source>
        <dbReference type="RuleBase" id="RU003915"/>
    </source>
</evidence>
<evidence type="ECO:0000256" key="4">
    <source>
        <dbReference type="ARBA" id="ARBA00023235"/>
    </source>
</evidence>
<dbReference type="PANTHER" id="PTHR43811:SF19">
    <property type="entry name" value="39 KDA FK506-BINDING NUCLEAR PROTEIN"/>
    <property type="match status" value="1"/>
</dbReference>
<dbReference type="PANTHER" id="PTHR43811">
    <property type="entry name" value="FKBP-TYPE PEPTIDYL-PROLYL CIS-TRANS ISOMERASE FKPA"/>
    <property type="match status" value="1"/>
</dbReference>
<evidence type="ECO:0000256" key="3">
    <source>
        <dbReference type="ARBA" id="ARBA00023110"/>
    </source>
</evidence>
<dbReference type="Pfam" id="PF00254">
    <property type="entry name" value="FKBP_C"/>
    <property type="match status" value="1"/>
</dbReference>
<name>A0A1G2BPJ0_9BACT</name>
<dbReference type="PROSITE" id="PS50059">
    <property type="entry name" value="FKBP_PPIASE"/>
    <property type="match status" value="1"/>
</dbReference>
<comment type="caution">
    <text evidence="8">The sequence shown here is derived from an EMBL/GenBank/DDBJ whole genome shotgun (WGS) entry which is preliminary data.</text>
</comment>
<dbReference type="Gene3D" id="3.10.50.40">
    <property type="match status" value="1"/>
</dbReference>
<dbReference type="AlphaFoldDB" id="A0A1G2BPJ0"/>
<evidence type="ECO:0000259" key="7">
    <source>
        <dbReference type="PROSITE" id="PS50059"/>
    </source>
</evidence>
<keyword evidence="4 5" id="KW-0413">Isomerase</keyword>
<reference evidence="8 9" key="1">
    <citation type="journal article" date="2016" name="Nat. Commun.">
        <title>Thousands of microbial genomes shed light on interconnected biogeochemical processes in an aquifer system.</title>
        <authorList>
            <person name="Anantharaman K."/>
            <person name="Brown C.T."/>
            <person name="Hug L.A."/>
            <person name="Sharon I."/>
            <person name="Castelle C.J."/>
            <person name="Probst A.J."/>
            <person name="Thomas B.C."/>
            <person name="Singh A."/>
            <person name="Wilkins M.J."/>
            <person name="Karaoz U."/>
            <person name="Brodie E.L."/>
            <person name="Williams K.H."/>
            <person name="Hubbard S.S."/>
            <person name="Banfield J.F."/>
        </authorList>
    </citation>
    <scope>NUCLEOTIDE SEQUENCE [LARGE SCALE GENOMIC DNA]</scope>
</reference>
<evidence type="ECO:0000256" key="1">
    <source>
        <dbReference type="ARBA" id="ARBA00000971"/>
    </source>
</evidence>
<dbReference type="STRING" id="1798551.A3B30_00560"/>
<dbReference type="EC" id="5.2.1.8" evidence="6"/>
<evidence type="ECO:0000256" key="5">
    <source>
        <dbReference type="PROSITE-ProRule" id="PRU00277"/>
    </source>
</evidence>
<dbReference type="InterPro" id="IPR046357">
    <property type="entry name" value="PPIase_dom_sf"/>
</dbReference>
<evidence type="ECO:0000313" key="8">
    <source>
        <dbReference type="EMBL" id="OGY90726.1"/>
    </source>
</evidence>
<evidence type="ECO:0000313" key="9">
    <source>
        <dbReference type="Proteomes" id="UP000178248"/>
    </source>
</evidence>
<dbReference type="SUPFAM" id="SSF54534">
    <property type="entry name" value="FKBP-like"/>
    <property type="match status" value="1"/>
</dbReference>
<dbReference type="FunFam" id="3.10.50.40:FF:000006">
    <property type="entry name" value="Peptidyl-prolyl cis-trans isomerase"/>
    <property type="match status" value="1"/>
</dbReference>
<comment type="similarity">
    <text evidence="2 6">Belongs to the FKBP-type PPIase family.</text>
</comment>
<gene>
    <name evidence="8" type="ORF">A3B30_00560</name>
</gene>
<organism evidence="8 9">
    <name type="scientific">Candidatus Komeilibacteria bacterium RIFCSPLOWO2_01_FULL_52_15</name>
    <dbReference type="NCBI Taxonomy" id="1798551"/>
    <lineage>
        <taxon>Bacteria</taxon>
        <taxon>Candidatus Komeiliibacteriota</taxon>
    </lineage>
</organism>
<dbReference type="GO" id="GO:0003755">
    <property type="term" value="F:peptidyl-prolyl cis-trans isomerase activity"/>
    <property type="evidence" value="ECO:0007669"/>
    <property type="project" value="UniProtKB-UniRule"/>
</dbReference>
<comment type="catalytic activity">
    <reaction evidence="1 5 6">
        <text>[protein]-peptidylproline (omega=180) = [protein]-peptidylproline (omega=0)</text>
        <dbReference type="Rhea" id="RHEA:16237"/>
        <dbReference type="Rhea" id="RHEA-COMP:10747"/>
        <dbReference type="Rhea" id="RHEA-COMP:10748"/>
        <dbReference type="ChEBI" id="CHEBI:83833"/>
        <dbReference type="ChEBI" id="CHEBI:83834"/>
        <dbReference type="EC" id="5.2.1.8"/>
    </reaction>
</comment>
<dbReference type="InterPro" id="IPR001179">
    <property type="entry name" value="PPIase_FKBP_dom"/>
</dbReference>
<proteinExistence type="inferred from homology"/>
<sequence length="125" mass="13090">MNNNTPPITAPAPSVSAQGLTIKIVQEGSGAAARNSDKVSVHYTGTLTDGTKFDSSRDRGTPFSFTLGAGEVIQGWDLGVAGMKVGEQRMLTIAPELGYGSRSIGPIPANSTLLFDVELLRINGR</sequence>
<protein>
    <recommendedName>
        <fullName evidence="6">Peptidyl-prolyl cis-trans isomerase</fullName>
        <ecNumber evidence="6">5.2.1.8</ecNumber>
    </recommendedName>
</protein>
<dbReference type="Proteomes" id="UP000178248">
    <property type="component" value="Unassembled WGS sequence"/>
</dbReference>
<dbReference type="EMBL" id="MHKM01000037">
    <property type="protein sequence ID" value="OGY90726.1"/>
    <property type="molecule type" value="Genomic_DNA"/>
</dbReference>